<gene>
    <name evidence="3 6" type="ORF">EGR_05442</name>
    <name evidence="2" type="ORF">EgrG_002023000</name>
</gene>
<dbReference type="GeneID" id="36341157"/>
<dbReference type="EMBL" id="APAU02000040">
    <property type="protein sequence ID" value="EUB59680.1"/>
    <property type="molecule type" value="Genomic_DNA"/>
</dbReference>
<dbReference type="EMBL" id="LK028585">
    <property type="protein sequence ID" value="CDS21940.1"/>
    <property type="molecule type" value="Genomic_DNA"/>
</dbReference>
<reference evidence="3 4" key="1">
    <citation type="journal article" date="2013" name="Nat. Genet.">
        <title>The genome of the hydatid tapeworm Echinococcus granulosus.</title>
        <authorList>
            <person name="Zheng H."/>
            <person name="Zhang W."/>
            <person name="Zhang L."/>
            <person name="Zhang Z."/>
            <person name="Li J."/>
            <person name="Lu G."/>
            <person name="Zhu Y."/>
            <person name="Wang Y."/>
            <person name="Huang Y."/>
            <person name="Liu J."/>
            <person name="Kang H."/>
            <person name="Chen J."/>
            <person name="Wang L."/>
            <person name="Chen A."/>
            <person name="Yu S."/>
            <person name="Gao Z."/>
            <person name="Jin L."/>
            <person name="Gu W."/>
            <person name="Wang Z."/>
            <person name="Zhao L."/>
            <person name="Shi B."/>
            <person name="Wen H."/>
            <person name="Lin R."/>
            <person name="Jones M.K."/>
            <person name="Brejova B."/>
            <person name="Vinar T."/>
            <person name="Zhao G."/>
            <person name="McManus D.P."/>
            <person name="Chen Z."/>
            <person name="Zhou Y."/>
            <person name="Wang S."/>
        </authorList>
    </citation>
    <scope>NUCLEOTIDE SEQUENCE [LARGE SCALE GENOMIC DNA]</scope>
</reference>
<dbReference type="OMA" id="GPSCIKT"/>
<keyword evidence="1" id="KW-1133">Transmembrane helix</keyword>
<accession>U6JD33</accession>
<evidence type="ECO:0000313" key="6">
    <source>
        <dbReference type="WBParaSite" id="EgrG_002023000"/>
    </source>
</evidence>
<dbReference type="KEGG" id="egl:EGR_05442"/>
<feature type="transmembrane region" description="Helical" evidence="1">
    <location>
        <begin position="81"/>
        <end position="100"/>
    </location>
</feature>
<keyword evidence="1" id="KW-0472">Membrane</keyword>
<reference evidence="2" key="3">
    <citation type="submission" date="2014-06" db="EMBL/GenBank/DDBJ databases">
        <authorList>
            <person name="Aslett M."/>
        </authorList>
    </citation>
    <scope>NUCLEOTIDE SEQUENCE</scope>
</reference>
<keyword evidence="1" id="KW-0812">Transmembrane</keyword>
<feature type="transmembrane region" description="Helical" evidence="1">
    <location>
        <begin position="47"/>
        <end position="69"/>
    </location>
</feature>
<dbReference type="WBParaSite" id="EgrG_002023000">
    <property type="protein sequence ID" value="EgrG_002023000"/>
    <property type="gene ID" value="EgrG_002023000"/>
</dbReference>
<dbReference type="Proteomes" id="UP000019149">
    <property type="component" value="Unassembled WGS sequence"/>
</dbReference>
<feature type="transmembrane region" description="Helical" evidence="1">
    <location>
        <begin position="7"/>
        <end position="27"/>
    </location>
</feature>
<dbReference type="RefSeq" id="XP_024350876.1">
    <property type="nucleotide sequence ID" value="XM_024494691.1"/>
</dbReference>
<dbReference type="OrthoDB" id="6266799at2759"/>
<evidence type="ECO:0000313" key="5">
    <source>
        <dbReference type="Proteomes" id="UP000492820"/>
    </source>
</evidence>
<organism evidence="3 4">
    <name type="scientific">Echinococcus granulosus</name>
    <name type="common">Hydatid tapeworm</name>
    <dbReference type="NCBI Taxonomy" id="6210"/>
    <lineage>
        <taxon>Eukaryota</taxon>
        <taxon>Metazoa</taxon>
        <taxon>Spiralia</taxon>
        <taxon>Lophotrochozoa</taxon>
        <taxon>Platyhelminthes</taxon>
        <taxon>Cestoda</taxon>
        <taxon>Eucestoda</taxon>
        <taxon>Cyclophyllidea</taxon>
        <taxon>Taeniidae</taxon>
        <taxon>Echinococcus</taxon>
        <taxon>Echinococcus granulosus group</taxon>
    </lineage>
</organism>
<sequence length="133" mass="14307">MDRRIAYIIIALMAAILFFMAIGYYDWTCEGSNPGPSCIKTKAKEVIGALLLTAGLLILIAAIFLIILVVTKFPPSETASVVIAILAAIIAISGVFYYLYQVGIWSPFIATIAMSLSAELAAILLFDLITSKT</sequence>
<dbReference type="AlphaFoldDB" id="U6JD33"/>
<keyword evidence="4" id="KW-1185">Reference proteome</keyword>
<reference evidence="2 5" key="2">
    <citation type="journal article" date="2013" name="Nature">
        <title>The genomes of four tapeworm species reveal adaptations to parasitism.</title>
        <authorList>
            <person name="Tsai I.J."/>
            <person name="Zarowiecki M."/>
            <person name="Holroyd N."/>
            <person name="Garciarrubio A."/>
            <person name="Sanchez-Flores A."/>
            <person name="Brooks K.L."/>
            <person name="Tracey A."/>
            <person name="Bobes R.J."/>
            <person name="Fragoso G."/>
            <person name="Sciutto E."/>
            <person name="Aslett M."/>
            <person name="Beasley H."/>
            <person name="Bennett H.M."/>
            <person name="Cai J."/>
            <person name="Camicia F."/>
            <person name="Clark R."/>
            <person name="Cucher M."/>
            <person name="De Silva N."/>
            <person name="Day T.A."/>
            <person name="Deplazes P."/>
            <person name="Estrada K."/>
            <person name="Fernandez C."/>
            <person name="Holland P.W."/>
            <person name="Hou J."/>
            <person name="Hu S."/>
            <person name="Huckvale T."/>
            <person name="Hung S.S."/>
            <person name="Kamenetzky L."/>
            <person name="Keane J.A."/>
            <person name="Kiss F."/>
            <person name="Koziol U."/>
            <person name="Lambert O."/>
            <person name="Liu K."/>
            <person name="Luo X."/>
            <person name="Luo Y."/>
            <person name="Macchiaroli N."/>
            <person name="Nichol S."/>
            <person name="Paps J."/>
            <person name="Parkinson J."/>
            <person name="Pouchkina-Stantcheva N."/>
            <person name="Riddiford N."/>
            <person name="Rosenzvit M."/>
            <person name="Salinas G."/>
            <person name="Wasmuth J.D."/>
            <person name="Zamanian M."/>
            <person name="Zheng Y."/>
            <person name="Cai X."/>
            <person name="Soberon X."/>
            <person name="Olson P.D."/>
            <person name="Laclette J.P."/>
            <person name="Brehm K."/>
            <person name="Berriman M."/>
            <person name="Garciarrubio A."/>
            <person name="Bobes R.J."/>
            <person name="Fragoso G."/>
            <person name="Sanchez-Flores A."/>
            <person name="Estrada K."/>
            <person name="Cevallos M.A."/>
            <person name="Morett E."/>
            <person name="Gonzalez V."/>
            <person name="Portillo T."/>
            <person name="Ochoa-Leyva A."/>
            <person name="Jose M.V."/>
            <person name="Sciutto E."/>
            <person name="Landa A."/>
            <person name="Jimenez L."/>
            <person name="Valdes V."/>
            <person name="Carrero J.C."/>
            <person name="Larralde C."/>
            <person name="Morales-Montor J."/>
            <person name="Limon-Lason J."/>
            <person name="Soberon X."/>
            <person name="Laclette J.P."/>
        </authorList>
    </citation>
    <scope>NUCLEOTIDE SEQUENCE [LARGE SCALE GENOMIC DNA]</scope>
</reference>
<evidence type="ECO:0000313" key="3">
    <source>
        <dbReference type="EMBL" id="EUB59680.1"/>
    </source>
</evidence>
<dbReference type="Proteomes" id="UP000492820">
    <property type="component" value="Unassembled WGS sequence"/>
</dbReference>
<evidence type="ECO:0000256" key="1">
    <source>
        <dbReference type="SAM" id="Phobius"/>
    </source>
</evidence>
<dbReference type="CTD" id="36341157"/>
<reference evidence="6" key="4">
    <citation type="submission" date="2020-10" db="UniProtKB">
        <authorList>
            <consortium name="WormBaseParasite"/>
        </authorList>
    </citation>
    <scope>IDENTIFICATION</scope>
</reference>
<evidence type="ECO:0000313" key="4">
    <source>
        <dbReference type="Proteomes" id="UP000019149"/>
    </source>
</evidence>
<name>U6JD33_ECHGR</name>
<protein>
    <submittedName>
        <fullName evidence="2 6">Expressed protein</fullName>
    </submittedName>
</protein>
<evidence type="ECO:0000313" key="2">
    <source>
        <dbReference type="EMBL" id="CDS21940.1"/>
    </source>
</evidence>
<feature type="transmembrane region" description="Helical" evidence="1">
    <location>
        <begin position="106"/>
        <end position="129"/>
    </location>
</feature>
<proteinExistence type="predicted"/>